<dbReference type="PANTHER" id="PTHR10933:SF9">
    <property type="entry name" value="IMMUNOGLOBULIN-BINDING PROTEIN 1"/>
    <property type="match status" value="1"/>
</dbReference>
<dbReference type="GO" id="GO:0005829">
    <property type="term" value="C:cytosol"/>
    <property type="evidence" value="ECO:0007669"/>
    <property type="project" value="TreeGrafter"/>
</dbReference>
<dbReference type="GO" id="GO:0051721">
    <property type="term" value="F:protein phosphatase 2A binding"/>
    <property type="evidence" value="ECO:0007669"/>
    <property type="project" value="TreeGrafter"/>
</dbReference>
<name>A0A7L1WD67_9PASS</name>
<protein>
    <submittedName>
        <fullName evidence="3">IGBP1 protein</fullName>
    </submittedName>
</protein>
<dbReference type="GO" id="GO:0035303">
    <property type="term" value="P:regulation of dephosphorylation"/>
    <property type="evidence" value="ECO:0007669"/>
    <property type="project" value="TreeGrafter"/>
</dbReference>
<accession>A0A7L1WD67</accession>
<dbReference type="EMBL" id="VXBV01004130">
    <property type="protein sequence ID" value="NXO95231.1"/>
    <property type="molecule type" value="Genomic_DNA"/>
</dbReference>
<feature type="non-terminal residue" evidence="3">
    <location>
        <position position="1"/>
    </location>
</feature>
<comment type="caution">
    <text evidence="3">The sequence shown here is derived from an EMBL/GenBank/DDBJ whole genome shotgun (WGS) entry which is preliminary data.</text>
</comment>
<dbReference type="InterPro" id="IPR038511">
    <property type="entry name" value="TAP42/TAP46-like_sf"/>
</dbReference>
<feature type="compositionally biased region" description="Basic and acidic residues" evidence="2">
    <location>
        <begin position="336"/>
        <end position="351"/>
    </location>
</feature>
<dbReference type="AlphaFoldDB" id="A0A7L1WD67"/>
<evidence type="ECO:0000256" key="1">
    <source>
        <dbReference type="ARBA" id="ARBA00034730"/>
    </source>
</evidence>
<dbReference type="GO" id="GO:0009966">
    <property type="term" value="P:regulation of signal transduction"/>
    <property type="evidence" value="ECO:0007669"/>
    <property type="project" value="InterPro"/>
</dbReference>
<feature type="non-terminal residue" evidence="3">
    <location>
        <position position="361"/>
    </location>
</feature>
<feature type="region of interest" description="Disordered" evidence="2">
    <location>
        <begin position="131"/>
        <end position="150"/>
    </location>
</feature>
<comment type="similarity">
    <text evidence="1">Belongs to the IGBP1/TAP42 family.</text>
</comment>
<keyword evidence="4" id="KW-1185">Reference proteome</keyword>
<dbReference type="Proteomes" id="UP000536092">
    <property type="component" value="Unassembled WGS sequence"/>
</dbReference>
<dbReference type="PANTHER" id="PTHR10933">
    <property type="entry name" value="IMMUNOGLOBULIN-BINDING PROTEIN 1"/>
    <property type="match status" value="1"/>
</dbReference>
<sequence>MMAEAGAGGPRLAELLALGRRLWEELEASTEPSSGAPAVQDKVRQGLDALQRAAAMVAQLELFSENEELEEIASADLKFMLLPALLGALTLKQVDLSRRREHLESAREHFLSFLKLCRNYGLGSFQLPPGTAAEEAAGSPSDPRDPSQPNLVAMAMSRTAKIERYKQKKELENKLASMSSSVESGTADEDQIREFYILQIQKWIGTSLEEIESIDQELVILRSRDAARQAPAGPRGPSRPARTPLKPFILTRDAAQARVFGAGYPGLPTMTVDDWYEQRRKQGIVFSLLLSGKPISQQGFGEPGSPPCPSLPAGASDEELQKQQQETEEEEDDEEALQKARDWDDWKDTHPRGYGNRHNMG</sequence>
<proteinExistence type="inferred from homology"/>
<dbReference type="OrthoDB" id="10261753at2759"/>
<evidence type="ECO:0000256" key="2">
    <source>
        <dbReference type="SAM" id="MobiDB-lite"/>
    </source>
</evidence>
<organism evidence="3 4">
    <name type="scientific">Certhia brachydactyla</name>
    <name type="common">short-toed tree-creeper</name>
    <dbReference type="NCBI Taxonomy" id="73330"/>
    <lineage>
        <taxon>Eukaryota</taxon>
        <taxon>Metazoa</taxon>
        <taxon>Chordata</taxon>
        <taxon>Craniata</taxon>
        <taxon>Vertebrata</taxon>
        <taxon>Euteleostomi</taxon>
        <taxon>Archelosauria</taxon>
        <taxon>Archosauria</taxon>
        <taxon>Dinosauria</taxon>
        <taxon>Saurischia</taxon>
        <taxon>Theropoda</taxon>
        <taxon>Coelurosauria</taxon>
        <taxon>Aves</taxon>
        <taxon>Neognathae</taxon>
        <taxon>Neoaves</taxon>
        <taxon>Telluraves</taxon>
        <taxon>Australaves</taxon>
        <taxon>Passeriformes</taxon>
        <taxon>Certhiidae</taxon>
        <taxon>Certhiinae</taxon>
        <taxon>Certhia</taxon>
    </lineage>
</organism>
<gene>
    <name evidence="3" type="primary">Igbp1</name>
    <name evidence="3" type="ORF">CERBRA_R09304</name>
</gene>
<dbReference type="InterPro" id="IPR007304">
    <property type="entry name" value="TAP46-like"/>
</dbReference>
<dbReference type="Gene3D" id="1.25.40.540">
    <property type="entry name" value="TAP42-like family"/>
    <property type="match status" value="1"/>
</dbReference>
<evidence type="ECO:0000313" key="3">
    <source>
        <dbReference type="EMBL" id="NXO95231.1"/>
    </source>
</evidence>
<reference evidence="3 4" key="1">
    <citation type="submission" date="2019-09" db="EMBL/GenBank/DDBJ databases">
        <title>Bird 10,000 Genomes (B10K) Project - Family phase.</title>
        <authorList>
            <person name="Zhang G."/>
        </authorList>
    </citation>
    <scope>NUCLEOTIDE SEQUENCE [LARGE SCALE GENOMIC DNA]</scope>
    <source>
        <strain evidence="3">B10K-DU-002-20</strain>
        <tissue evidence="3">Muscle</tissue>
    </source>
</reference>
<feature type="compositionally biased region" description="Acidic residues" evidence="2">
    <location>
        <begin position="326"/>
        <end position="335"/>
    </location>
</feature>
<evidence type="ECO:0000313" key="4">
    <source>
        <dbReference type="Proteomes" id="UP000536092"/>
    </source>
</evidence>
<feature type="region of interest" description="Disordered" evidence="2">
    <location>
        <begin position="296"/>
        <end position="361"/>
    </location>
</feature>
<dbReference type="FunFam" id="1.25.40.540:FF:000003">
    <property type="entry name" value="Immunoglobulin (CD79A)-binding protein 1"/>
    <property type="match status" value="1"/>
</dbReference>
<dbReference type="Pfam" id="PF04177">
    <property type="entry name" value="TAP42"/>
    <property type="match status" value="1"/>
</dbReference>